<proteinExistence type="predicted"/>
<dbReference type="SUPFAM" id="SSF53098">
    <property type="entry name" value="Ribonuclease H-like"/>
    <property type="match status" value="1"/>
</dbReference>
<dbReference type="InterPro" id="IPR048020">
    <property type="entry name" value="Transpos_IS3"/>
</dbReference>
<dbReference type="InterPro" id="IPR036397">
    <property type="entry name" value="RNaseH_sf"/>
</dbReference>
<dbReference type="InterPro" id="IPR001584">
    <property type="entry name" value="Integrase_cat-core"/>
</dbReference>
<feature type="domain" description="Integrase catalytic" evidence="1">
    <location>
        <begin position="22"/>
        <end position="184"/>
    </location>
</feature>
<dbReference type="RefSeq" id="WP_126582546.1">
    <property type="nucleotide sequence ID" value="NZ_BIFR01000002.1"/>
</dbReference>
<dbReference type="EMBL" id="BIFR01000002">
    <property type="protein sequence ID" value="GCE15030.1"/>
    <property type="molecule type" value="Genomic_DNA"/>
</dbReference>
<sequence length="190" mass="22033">MVHTTDSRHRYRRYPNLVAGVHFDAPDLCWVADLTYIRLKGEFVYLACVLDIWTRQCVGWHRGRGLESSLTLQALEMALQRRDVKPGLIHHSDQGVQYANTTYVNRLHEVGARISMAAVGNPYQNAHAESFMKTIKTKEILMNEYDSLEDARANIEHFLMTVYNGKRLHSALGYRPPDEFELMYYQQLLT</sequence>
<dbReference type="Pfam" id="PF00665">
    <property type="entry name" value="rve"/>
    <property type="match status" value="1"/>
</dbReference>
<dbReference type="AlphaFoldDB" id="A0A402A7A7"/>
<dbReference type="Gene3D" id="3.30.420.10">
    <property type="entry name" value="Ribonuclease H-like superfamily/Ribonuclease H"/>
    <property type="match status" value="1"/>
</dbReference>
<dbReference type="PANTHER" id="PTHR46889:SF7">
    <property type="entry name" value="TRANSPOSASE FOR INSERTION SEQUENCE ELEMENT IS904"/>
    <property type="match status" value="1"/>
</dbReference>
<organism evidence="2 3">
    <name type="scientific">Tengunoibacter tsumagoiensis</name>
    <dbReference type="NCBI Taxonomy" id="2014871"/>
    <lineage>
        <taxon>Bacteria</taxon>
        <taxon>Bacillati</taxon>
        <taxon>Chloroflexota</taxon>
        <taxon>Ktedonobacteria</taxon>
        <taxon>Ktedonobacterales</taxon>
        <taxon>Dictyobacteraceae</taxon>
        <taxon>Tengunoibacter</taxon>
    </lineage>
</organism>
<name>A0A402A7A7_9CHLR</name>
<evidence type="ECO:0000313" key="2">
    <source>
        <dbReference type="EMBL" id="GCE15030.1"/>
    </source>
</evidence>
<dbReference type="InterPro" id="IPR012337">
    <property type="entry name" value="RNaseH-like_sf"/>
</dbReference>
<dbReference type="Proteomes" id="UP000287352">
    <property type="component" value="Unassembled WGS sequence"/>
</dbReference>
<dbReference type="GO" id="GO:0003676">
    <property type="term" value="F:nucleic acid binding"/>
    <property type="evidence" value="ECO:0007669"/>
    <property type="project" value="InterPro"/>
</dbReference>
<dbReference type="InterPro" id="IPR050900">
    <property type="entry name" value="Transposase_IS3/IS150/IS904"/>
</dbReference>
<protein>
    <recommendedName>
        <fullName evidence="1">Integrase catalytic domain-containing protein</fullName>
    </recommendedName>
</protein>
<dbReference type="OrthoDB" id="164322at2"/>
<reference evidence="3" key="1">
    <citation type="submission" date="2018-12" db="EMBL/GenBank/DDBJ databases">
        <title>Tengunoibacter tsumagoiensis gen. nov., sp. nov., Dictyobacter kobayashii sp. nov., D. alpinus sp. nov., and D. joshuensis sp. nov. and description of Dictyobacteraceae fam. nov. within the order Ktedonobacterales isolated from Tengu-no-mugimeshi.</title>
        <authorList>
            <person name="Wang C.M."/>
            <person name="Zheng Y."/>
            <person name="Sakai Y."/>
            <person name="Toyoda A."/>
            <person name="Minakuchi Y."/>
            <person name="Abe K."/>
            <person name="Yokota A."/>
            <person name="Yabe S."/>
        </authorList>
    </citation>
    <scope>NUCLEOTIDE SEQUENCE [LARGE SCALE GENOMIC DNA]</scope>
    <source>
        <strain evidence="3">Uno3</strain>
    </source>
</reference>
<evidence type="ECO:0000313" key="3">
    <source>
        <dbReference type="Proteomes" id="UP000287352"/>
    </source>
</evidence>
<comment type="caution">
    <text evidence="2">The sequence shown here is derived from an EMBL/GenBank/DDBJ whole genome shotgun (WGS) entry which is preliminary data.</text>
</comment>
<dbReference type="PROSITE" id="PS50994">
    <property type="entry name" value="INTEGRASE"/>
    <property type="match status" value="1"/>
</dbReference>
<dbReference type="PANTHER" id="PTHR46889">
    <property type="entry name" value="TRANSPOSASE INSF FOR INSERTION SEQUENCE IS3B-RELATED"/>
    <property type="match status" value="1"/>
</dbReference>
<accession>A0A402A7A7</accession>
<evidence type="ECO:0000259" key="1">
    <source>
        <dbReference type="PROSITE" id="PS50994"/>
    </source>
</evidence>
<dbReference type="NCBIfam" id="NF033516">
    <property type="entry name" value="transpos_IS3"/>
    <property type="match status" value="1"/>
</dbReference>
<gene>
    <name evidence="2" type="ORF">KTT_48890</name>
</gene>
<keyword evidence="3" id="KW-1185">Reference proteome</keyword>
<dbReference type="GO" id="GO:0015074">
    <property type="term" value="P:DNA integration"/>
    <property type="evidence" value="ECO:0007669"/>
    <property type="project" value="InterPro"/>
</dbReference>